<accession>A0ABX4WGR6</accession>
<name>A0ABX4WGR6_9CYAN</name>
<protein>
    <submittedName>
        <fullName evidence="1">Uncharacterized protein</fullName>
    </submittedName>
</protein>
<gene>
    <name evidence="1" type="ORF">CEP15_19245</name>
</gene>
<reference evidence="1 2" key="1">
    <citation type="submission" date="2017-06" db="EMBL/GenBank/DDBJ databases">
        <title>Genome variation in co-occurring toxic Cylindrospermopsis raciborskii strains determines phenotypic plasticity.</title>
        <authorList>
            <person name="Willis A."/>
            <person name="Woodhouse J."/>
            <person name="Ongley S."/>
            <person name="Jex A."/>
            <person name="Burford M."/>
            <person name="Neilan B."/>
        </authorList>
    </citation>
    <scope>NUCLEOTIDE SEQUENCE [LARGE SCALE GENOMIC DNA]</scope>
    <source>
        <strain evidence="1 2">C07</strain>
    </source>
</reference>
<evidence type="ECO:0000313" key="1">
    <source>
        <dbReference type="EMBL" id="PNJ90761.1"/>
    </source>
</evidence>
<sequence>MGNQKPELVGYFLDLSVVLTGFSRFHLQGTGQTSLYFDTVNSVVGERIFEELLTTFHNLNSQAQGKESILTQGLRLNILGSEKLGPIARNVIKLWYLSTWYQLPQEWRDVYGTMPNDKTFIPASAAYPEGLLWPAVGVNPKGAKGQGYGTWSEPPLVTLDQK</sequence>
<proteinExistence type="predicted"/>
<dbReference type="Proteomes" id="UP000236284">
    <property type="component" value="Unassembled WGS sequence"/>
</dbReference>
<organism evidence="1 2">
    <name type="scientific">Cylindrospermopsis raciborskii C07</name>
    <dbReference type="NCBI Taxonomy" id="2014886"/>
    <lineage>
        <taxon>Bacteria</taxon>
        <taxon>Bacillati</taxon>
        <taxon>Cyanobacteriota</taxon>
        <taxon>Cyanophyceae</taxon>
        <taxon>Nostocales</taxon>
        <taxon>Aphanizomenonaceae</taxon>
        <taxon>Cylindrospermopsis</taxon>
    </lineage>
</organism>
<evidence type="ECO:0000313" key="2">
    <source>
        <dbReference type="Proteomes" id="UP000236284"/>
    </source>
</evidence>
<dbReference type="EMBL" id="NJHS01000443">
    <property type="protein sequence ID" value="PNJ90761.1"/>
    <property type="molecule type" value="Genomic_DNA"/>
</dbReference>
<dbReference type="RefSeq" id="WP_102939325.1">
    <property type="nucleotide sequence ID" value="NZ_NJHS01000443.1"/>
</dbReference>
<comment type="caution">
    <text evidence="1">The sequence shown here is derived from an EMBL/GenBank/DDBJ whole genome shotgun (WGS) entry which is preliminary data.</text>
</comment>
<keyword evidence="2" id="KW-1185">Reference proteome</keyword>